<comment type="subcellular location">
    <subcellularLocation>
        <location evidence="1">Cell membrane</location>
        <topology evidence="1">Multi-pass membrane protein</topology>
    </subcellularLocation>
</comment>
<dbReference type="InterPro" id="IPR044492">
    <property type="entry name" value="P_typ_ATPase_HD_dom"/>
</dbReference>
<evidence type="ECO:0000313" key="14">
    <source>
        <dbReference type="Proteomes" id="UP000190037"/>
    </source>
</evidence>
<feature type="transmembrane region" description="Helical" evidence="10">
    <location>
        <begin position="343"/>
        <end position="365"/>
    </location>
</feature>
<keyword evidence="7" id="KW-1278">Translocase</keyword>
<feature type="transmembrane region" description="Helical" evidence="10">
    <location>
        <begin position="707"/>
        <end position="726"/>
    </location>
</feature>
<dbReference type="InterPro" id="IPR036163">
    <property type="entry name" value="HMA_dom_sf"/>
</dbReference>
<dbReference type="InterPro" id="IPR023298">
    <property type="entry name" value="ATPase_P-typ_TM_dom_sf"/>
</dbReference>
<dbReference type="SFLD" id="SFLDS00003">
    <property type="entry name" value="Haloacid_Dehalogenase"/>
    <property type="match status" value="1"/>
</dbReference>
<evidence type="ECO:0000256" key="5">
    <source>
        <dbReference type="ARBA" id="ARBA00022741"/>
    </source>
</evidence>
<organism evidence="13 14">
    <name type="scientific">Embleya scabrispora</name>
    <dbReference type="NCBI Taxonomy" id="159449"/>
    <lineage>
        <taxon>Bacteria</taxon>
        <taxon>Bacillati</taxon>
        <taxon>Actinomycetota</taxon>
        <taxon>Actinomycetes</taxon>
        <taxon>Kitasatosporales</taxon>
        <taxon>Streptomycetaceae</taxon>
        <taxon>Embleya</taxon>
    </lineage>
</organism>
<evidence type="ECO:0000256" key="8">
    <source>
        <dbReference type="ARBA" id="ARBA00022989"/>
    </source>
</evidence>
<feature type="transmembrane region" description="Helical" evidence="10">
    <location>
        <begin position="106"/>
        <end position="123"/>
    </location>
</feature>
<dbReference type="Gene3D" id="3.30.70.100">
    <property type="match status" value="1"/>
</dbReference>
<evidence type="ECO:0000256" key="10">
    <source>
        <dbReference type="RuleBase" id="RU362081"/>
    </source>
</evidence>
<dbReference type="CDD" id="cd00371">
    <property type="entry name" value="HMA"/>
    <property type="match status" value="1"/>
</dbReference>
<evidence type="ECO:0000256" key="2">
    <source>
        <dbReference type="ARBA" id="ARBA00006024"/>
    </source>
</evidence>
<feature type="transmembrane region" description="Helical" evidence="10">
    <location>
        <begin position="82"/>
        <end position="100"/>
    </location>
</feature>
<dbReference type="InterPro" id="IPR036412">
    <property type="entry name" value="HAD-like_sf"/>
</dbReference>
<keyword evidence="3 10" id="KW-0812">Transmembrane</keyword>
<dbReference type="Pfam" id="PF00702">
    <property type="entry name" value="Hydrolase"/>
    <property type="match status" value="1"/>
</dbReference>
<dbReference type="GO" id="GO:0005507">
    <property type="term" value="F:copper ion binding"/>
    <property type="evidence" value="ECO:0007669"/>
    <property type="project" value="TreeGrafter"/>
</dbReference>
<dbReference type="SUPFAM" id="SSF56784">
    <property type="entry name" value="HAD-like"/>
    <property type="match status" value="1"/>
</dbReference>
<evidence type="ECO:0000256" key="11">
    <source>
        <dbReference type="SAM" id="MobiDB-lite"/>
    </source>
</evidence>
<dbReference type="PANTHER" id="PTHR43520">
    <property type="entry name" value="ATP7, ISOFORM B"/>
    <property type="match status" value="1"/>
</dbReference>
<dbReference type="SUPFAM" id="SSF81665">
    <property type="entry name" value="Calcium ATPase, transmembrane domain M"/>
    <property type="match status" value="1"/>
</dbReference>
<dbReference type="InterPro" id="IPR008250">
    <property type="entry name" value="ATPase_P-typ_transduc_dom_A_sf"/>
</dbReference>
<dbReference type="NCBIfam" id="TIGR01525">
    <property type="entry name" value="ATPase-IB_hvy"/>
    <property type="match status" value="1"/>
</dbReference>
<dbReference type="SUPFAM" id="SSF81653">
    <property type="entry name" value="Calcium ATPase, transduction domain A"/>
    <property type="match status" value="1"/>
</dbReference>
<evidence type="ECO:0000256" key="9">
    <source>
        <dbReference type="ARBA" id="ARBA00023136"/>
    </source>
</evidence>
<gene>
    <name evidence="13" type="ORF">B4N89_32485</name>
</gene>
<dbReference type="PROSITE" id="PS00154">
    <property type="entry name" value="ATPASE_E1_E2"/>
    <property type="match status" value="1"/>
</dbReference>
<reference evidence="13 14" key="1">
    <citation type="submission" date="2017-03" db="EMBL/GenBank/DDBJ databases">
        <title>Draft genome sequence of Streptomyces scabrisporus NF3, endophyte isolated from Amphipterygium adstringens.</title>
        <authorList>
            <person name="Vazquez M."/>
            <person name="Ceapa C.D."/>
            <person name="Rodriguez Luna D."/>
            <person name="Sanchez Esquivel S."/>
        </authorList>
    </citation>
    <scope>NUCLEOTIDE SEQUENCE [LARGE SCALE GENOMIC DNA]</scope>
    <source>
        <strain evidence="13 14">NF3</strain>
    </source>
</reference>
<dbReference type="InterPro" id="IPR001757">
    <property type="entry name" value="P_typ_ATPase"/>
</dbReference>
<proteinExistence type="inferred from homology"/>
<evidence type="ECO:0000256" key="4">
    <source>
        <dbReference type="ARBA" id="ARBA00022723"/>
    </source>
</evidence>
<dbReference type="InterPro" id="IPR023299">
    <property type="entry name" value="ATPase_P-typ_cyto_dom_N"/>
</dbReference>
<dbReference type="InterPro" id="IPR018303">
    <property type="entry name" value="ATPase_P-typ_P_site"/>
</dbReference>
<dbReference type="PRINTS" id="PR00119">
    <property type="entry name" value="CATATPASE"/>
</dbReference>
<evidence type="ECO:0000313" key="13">
    <source>
        <dbReference type="EMBL" id="OPC79451.1"/>
    </source>
</evidence>
<dbReference type="Gene3D" id="3.40.1110.10">
    <property type="entry name" value="Calcium-transporting ATPase, cytoplasmic domain N"/>
    <property type="match status" value="1"/>
</dbReference>
<dbReference type="PROSITE" id="PS50846">
    <property type="entry name" value="HMA_2"/>
    <property type="match status" value="1"/>
</dbReference>
<evidence type="ECO:0000259" key="12">
    <source>
        <dbReference type="PROSITE" id="PS50846"/>
    </source>
</evidence>
<dbReference type="GO" id="GO:0016887">
    <property type="term" value="F:ATP hydrolysis activity"/>
    <property type="evidence" value="ECO:0007669"/>
    <property type="project" value="InterPro"/>
</dbReference>
<name>A0A1T3NS69_9ACTN</name>
<keyword evidence="6 10" id="KW-0067">ATP-binding</keyword>
<dbReference type="InterPro" id="IPR059000">
    <property type="entry name" value="ATPase_P-type_domA"/>
</dbReference>
<feature type="domain" description="HMA" evidence="12">
    <location>
        <begin position="1"/>
        <end position="56"/>
    </location>
</feature>
<dbReference type="Gene3D" id="3.40.50.1000">
    <property type="entry name" value="HAD superfamily/HAD-like"/>
    <property type="match status" value="1"/>
</dbReference>
<keyword evidence="10" id="KW-1003">Cell membrane</keyword>
<evidence type="ECO:0000256" key="3">
    <source>
        <dbReference type="ARBA" id="ARBA00022692"/>
    </source>
</evidence>
<feature type="transmembrane region" description="Helical" evidence="10">
    <location>
        <begin position="682"/>
        <end position="701"/>
    </location>
</feature>
<dbReference type="STRING" id="159449.B4N89_32485"/>
<dbReference type="InterPro" id="IPR027256">
    <property type="entry name" value="P-typ_ATPase_IB"/>
</dbReference>
<accession>A0A1T3NS69</accession>
<keyword evidence="8 10" id="KW-1133">Transmembrane helix</keyword>
<dbReference type="AlphaFoldDB" id="A0A1T3NS69"/>
<dbReference type="NCBIfam" id="TIGR01512">
    <property type="entry name" value="ATPase-IB2_Cd"/>
    <property type="match status" value="1"/>
</dbReference>
<comment type="similarity">
    <text evidence="2 10">Belongs to the cation transport ATPase (P-type) (TC 3.A.3) family. Type IB subfamily.</text>
</comment>
<dbReference type="InterPro" id="IPR006121">
    <property type="entry name" value="HMA_dom"/>
</dbReference>
<dbReference type="NCBIfam" id="TIGR01494">
    <property type="entry name" value="ATPase_P-type"/>
    <property type="match status" value="1"/>
</dbReference>
<dbReference type="SFLD" id="SFLDF00027">
    <property type="entry name" value="p-type_atpase"/>
    <property type="match status" value="1"/>
</dbReference>
<keyword evidence="9 10" id="KW-0472">Membrane</keyword>
<feature type="transmembrane region" description="Helical" evidence="10">
    <location>
        <begin position="143"/>
        <end position="164"/>
    </location>
</feature>
<keyword evidence="14" id="KW-1185">Reference proteome</keyword>
<dbReference type="EMBL" id="MWQN01000002">
    <property type="protein sequence ID" value="OPC79451.1"/>
    <property type="molecule type" value="Genomic_DNA"/>
</dbReference>
<feature type="transmembrane region" description="Helical" evidence="10">
    <location>
        <begin position="371"/>
        <end position="399"/>
    </location>
</feature>
<dbReference type="SUPFAM" id="SSF55008">
    <property type="entry name" value="HMA, heavy metal-associated domain"/>
    <property type="match status" value="1"/>
</dbReference>
<sequence>MTCGACVHRVERRLAKLDGVTATVNLATGRARVVHPASLPVIDVIAAITAAGYEATVAGPTPADAAATGPAVEAIDHGRRNLLIVAALALPVLVLSMVPAWQFTDWQWLCLTLAAPVATWGAWPFHRRALHGLRYAGATMDTLVSLGVLAAFGWSLWALFGGGAGEPGMRMPFTLLPPAAGDEAHMYLEVAVAVPLFVLLGRRLEDRARTRTGSALRELAALVPDRVAVLHPGPGGKTVEVTVPTASLTVGQVFVVRPGDRVPADGVVVDGRSALDVSHLTGESRPMEVGPEDSVPGGSVNEGGRITARATAVGADTRLARITAAVEEAQAGKTGAQRLADRIAGVFVPSVLAGAVTVLGFWLGAGGDPQAAAGATMAVLVVACPCALGLATPTAILAATGRGARLGVLIREPAGLERLRRVGTVVVDKTGTLTTGGMSLLRCVAAPDVDPDELLARVGAVESASGHPIGRALTRAATERAGALPPVADFASEPGIGVRGLVDGSRVAVLRPGVEDVTALPAGLRAALSEADAAGDTAVVATVNGVPAGVLVLGDSVRPEAAGAIRALDRLGVTVILATGDRPGPARAVADAVGIDEVLSELDPHDKAELVRGLRQDQPGRAVAVVGDGINDTIALGEADLGIGMGGGTAAAIGVADVTLVRDDLGALADAIRLSRRTTGTIRANLGWAFGYNVVLIPIAVTGLLNPMLAAAAMSVSSLAAVTNSLRLTRFRAGRPDDAKRDRT</sequence>
<dbReference type="SFLD" id="SFLDG00002">
    <property type="entry name" value="C1.7:_P-type_atpase_like"/>
    <property type="match status" value="1"/>
</dbReference>
<dbReference type="NCBIfam" id="TIGR01511">
    <property type="entry name" value="ATPase-IB1_Cu"/>
    <property type="match status" value="1"/>
</dbReference>
<dbReference type="Pfam" id="PF00122">
    <property type="entry name" value="E1-E2_ATPase"/>
    <property type="match status" value="1"/>
</dbReference>
<dbReference type="OrthoDB" id="7059309at2"/>
<evidence type="ECO:0000256" key="1">
    <source>
        <dbReference type="ARBA" id="ARBA00004651"/>
    </source>
</evidence>
<dbReference type="PANTHER" id="PTHR43520:SF8">
    <property type="entry name" value="P-TYPE CU(+) TRANSPORTER"/>
    <property type="match status" value="1"/>
</dbReference>
<feature type="transmembrane region" description="Helical" evidence="10">
    <location>
        <begin position="184"/>
        <end position="201"/>
    </location>
</feature>
<dbReference type="GO" id="GO:0043682">
    <property type="term" value="F:P-type divalent copper transporter activity"/>
    <property type="evidence" value="ECO:0007669"/>
    <property type="project" value="TreeGrafter"/>
</dbReference>
<dbReference type="GO" id="GO:0005524">
    <property type="term" value="F:ATP binding"/>
    <property type="evidence" value="ECO:0007669"/>
    <property type="project" value="UniProtKB-UniRule"/>
</dbReference>
<dbReference type="GO" id="GO:0055070">
    <property type="term" value="P:copper ion homeostasis"/>
    <property type="evidence" value="ECO:0007669"/>
    <property type="project" value="TreeGrafter"/>
</dbReference>
<evidence type="ECO:0000256" key="6">
    <source>
        <dbReference type="ARBA" id="ARBA00022840"/>
    </source>
</evidence>
<dbReference type="InterPro" id="IPR023214">
    <property type="entry name" value="HAD_sf"/>
</dbReference>
<keyword evidence="4 10" id="KW-0479">Metal-binding</keyword>
<dbReference type="Proteomes" id="UP000190037">
    <property type="component" value="Unassembled WGS sequence"/>
</dbReference>
<dbReference type="FunFam" id="2.70.150.10:FF:000002">
    <property type="entry name" value="Copper-transporting ATPase 1, putative"/>
    <property type="match status" value="1"/>
</dbReference>
<dbReference type="Pfam" id="PF00403">
    <property type="entry name" value="HMA"/>
    <property type="match status" value="1"/>
</dbReference>
<dbReference type="Gene3D" id="2.70.150.10">
    <property type="entry name" value="Calcium-transporting ATPase, cytoplasmic transduction domain A"/>
    <property type="match status" value="1"/>
</dbReference>
<keyword evidence="5 10" id="KW-0547">Nucleotide-binding</keyword>
<dbReference type="GO" id="GO:0005886">
    <property type="term" value="C:plasma membrane"/>
    <property type="evidence" value="ECO:0007669"/>
    <property type="project" value="UniProtKB-SubCell"/>
</dbReference>
<protein>
    <submittedName>
        <fullName evidence="13">Heavy metal translocating P-type ATPase</fullName>
    </submittedName>
</protein>
<feature type="region of interest" description="Disordered" evidence="11">
    <location>
        <begin position="283"/>
        <end position="303"/>
    </location>
</feature>
<comment type="caution">
    <text evidence="13">The sequence shown here is derived from an EMBL/GenBank/DDBJ whole genome shotgun (WGS) entry which is preliminary data.</text>
</comment>
<evidence type="ECO:0000256" key="7">
    <source>
        <dbReference type="ARBA" id="ARBA00022967"/>
    </source>
</evidence>